<feature type="region of interest" description="Disordered" evidence="1">
    <location>
        <begin position="184"/>
        <end position="203"/>
    </location>
</feature>
<feature type="region of interest" description="Disordered" evidence="1">
    <location>
        <begin position="122"/>
        <end position="168"/>
    </location>
</feature>
<evidence type="ECO:0000313" key="2">
    <source>
        <dbReference type="EMBL" id="KAG0717747.1"/>
    </source>
</evidence>
<organism evidence="2 3">
    <name type="scientific">Chionoecetes opilio</name>
    <name type="common">Atlantic snow crab</name>
    <name type="synonym">Cancer opilio</name>
    <dbReference type="NCBI Taxonomy" id="41210"/>
    <lineage>
        <taxon>Eukaryota</taxon>
        <taxon>Metazoa</taxon>
        <taxon>Ecdysozoa</taxon>
        <taxon>Arthropoda</taxon>
        <taxon>Crustacea</taxon>
        <taxon>Multicrustacea</taxon>
        <taxon>Malacostraca</taxon>
        <taxon>Eumalacostraca</taxon>
        <taxon>Eucarida</taxon>
        <taxon>Decapoda</taxon>
        <taxon>Pleocyemata</taxon>
        <taxon>Brachyura</taxon>
        <taxon>Eubrachyura</taxon>
        <taxon>Majoidea</taxon>
        <taxon>Majidae</taxon>
        <taxon>Chionoecetes</taxon>
    </lineage>
</organism>
<dbReference type="AlphaFoldDB" id="A0A8J4Y0P2"/>
<reference evidence="2" key="1">
    <citation type="submission" date="2020-07" db="EMBL/GenBank/DDBJ databases">
        <title>The High-quality genome of the commercially important snow crab, Chionoecetes opilio.</title>
        <authorList>
            <person name="Jeong J.-H."/>
            <person name="Ryu S."/>
        </authorList>
    </citation>
    <scope>NUCLEOTIDE SEQUENCE</scope>
    <source>
        <strain evidence="2">MADBK_172401_WGS</strain>
        <tissue evidence="2">Digestive gland</tissue>
    </source>
</reference>
<proteinExistence type="predicted"/>
<accession>A0A8J4Y0P2</accession>
<feature type="compositionally biased region" description="Basic and acidic residues" evidence="1">
    <location>
        <begin position="127"/>
        <end position="138"/>
    </location>
</feature>
<feature type="compositionally biased region" description="Acidic residues" evidence="1">
    <location>
        <begin position="192"/>
        <end position="201"/>
    </location>
</feature>
<evidence type="ECO:0000313" key="3">
    <source>
        <dbReference type="Proteomes" id="UP000770661"/>
    </source>
</evidence>
<gene>
    <name evidence="2" type="ORF">GWK47_053815</name>
</gene>
<evidence type="ECO:0000256" key="1">
    <source>
        <dbReference type="SAM" id="MobiDB-lite"/>
    </source>
</evidence>
<keyword evidence="3" id="KW-1185">Reference proteome</keyword>
<comment type="caution">
    <text evidence="2">The sequence shown here is derived from an EMBL/GenBank/DDBJ whole genome shotgun (WGS) entry which is preliminary data.</text>
</comment>
<protein>
    <submittedName>
        <fullName evidence="2">Uncharacterized protein</fullName>
    </submittedName>
</protein>
<name>A0A8J4Y0P2_CHIOP</name>
<sequence length="217" mass="23924">MLNTGPRNTGFKAFHRNHYENNAIPLLHGIGIIYVVFRRTDGRGGGPPARGIGGLPRAPPYSLASAYPTRHWAQRVQHKILLELKGRDIVGRGTCLGEELGLLHGCLGPSWARAVVGMGVSRRRVTRRDPGHDPDPHLRARRPRNPPVTKSSRACEDEGGRTIGPTIPGSETFALRRRNVSVSHVQTLDSEGREEEVEAEEDTKTILKQSYIPANAR</sequence>
<dbReference type="EMBL" id="JACEEZ010017146">
    <property type="protein sequence ID" value="KAG0717747.1"/>
    <property type="molecule type" value="Genomic_DNA"/>
</dbReference>
<dbReference type="Proteomes" id="UP000770661">
    <property type="component" value="Unassembled WGS sequence"/>
</dbReference>